<organism evidence="2 3">
    <name type="scientific">Paenibacillus vulneris</name>
    <dbReference type="NCBI Taxonomy" id="1133364"/>
    <lineage>
        <taxon>Bacteria</taxon>
        <taxon>Bacillati</taxon>
        <taxon>Bacillota</taxon>
        <taxon>Bacilli</taxon>
        <taxon>Bacillales</taxon>
        <taxon>Paenibacillaceae</taxon>
        <taxon>Paenibacillus</taxon>
    </lineage>
</organism>
<sequence>MKNTVSLCMIVKNEALFIERCLESVKDQVDEIIIVDTGSTDDTIALAERFGARIYHFPWKNDFASARNYSLQQASCPYILVLDADEYLDESSYIQDILHSQKKGYSIRVRNQLEDGMVKTTSILRVFQSSPSIRFTGQIHEQIMLDSSEIEETGFLIHHVGYRKDVYALKNKAERNIRILLEEVASSPSAYAYYNVGKQYLVDGENELALEFLIKARNEMSYQESIDVLGLEIDYNLADCYYRLHQPEYGIPVLNRTIQQWPEYTDLYFMQARLFEQMGYWKDAEQYFKKCISLGDMDGEVAREGVGGYLAHFLLSRLYESQGNLQGALEHAFHALHLKKDYMPCLENYISLAQKAGVAFEVQKECLNFCYPVKKVDELTTLIGLLYKYRHPLLQEYITQYGIHNDIALTACGLQYSGQYEEARLKWCEVDGLHKNNLEDVILLSLLIDGERMMEKIRTIPLLTEQQIKTIISVIKKENLSQDRVDAFLGQVLLTLCERCIRLGEFDCFEYVSGLIRSCGLDIQYQLALLLDQSGFKDVAFDFMVSVFESQERTAEIEQFVGSRCLERGYREDAKHIFLQLAHTAPSYDVYLSLYELLLLEEAPSQARELLSDMKNRFPLSAVIQSL</sequence>
<keyword evidence="3" id="KW-1185">Reference proteome</keyword>
<evidence type="ECO:0000313" key="2">
    <source>
        <dbReference type="EMBL" id="MFD1218599.1"/>
    </source>
</evidence>
<feature type="domain" description="Glycosyltransferase 2-like" evidence="1">
    <location>
        <begin position="6"/>
        <end position="105"/>
    </location>
</feature>
<dbReference type="Proteomes" id="UP001597180">
    <property type="component" value="Unassembled WGS sequence"/>
</dbReference>
<dbReference type="Gene3D" id="3.90.550.10">
    <property type="entry name" value="Spore Coat Polysaccharide Biosynthesis Protein SpsA, Chain A"/>
    <property type="match status" value="1"/>
</dbReference>
<keyword evidence="2" id="KW-0808">Transferase</keyword>
<dbReference type="InterPro" id="IPR011990">
    <property type="entry name" value="TPR-like_helical_dom_sf"/>
</dbReference>
<proteinExistence type="predicted"/>
<dbReference type="Gene3D" id="1.25.40.10">
    <property type="entry name" value="Tetratricopeptide repeat domain"/>
    <property type="match status" value="1"/>
</dbReference>
<dbReference type="EMBL" id="JBHTLU010000003">
    <property type="protein sequence ID" value="MFD1218599.1"/>
    <property type="molecule type" value="Genomic_DNA"/>
</dbReference>
<comment type="caution">
    <text evidence="2">The sequence shown here is derived from an EMBL/GenBank/DDBJ whole genome shotgun (WGS) entry which is preliminary data.</text>
</comment>
<gene>
    <name evidence="2" type="ORF">ACFQ4B_00580</name>
</gene>
<reference evidence="3" key="1">
    <citation type="journal article" date="2019" name="Int. J. Syst. Evol. Microbiol.">
        <title>The Global Catalogue of Microorganisms (GCM) 10K type strain sequencing project: providing services to taxonomists for standard genome sequencing and annotation.</title>
        <authorList>
            <consortium name="The Broad Institute Genomics Platform"/>
            <consortium name="The Broad Institute Genome Sequencing Center for Infectious Disease"/>
            <person name="Wu L."/>
            <person name="Ma J."/>
        </authorList>
    </citation>
    <scope>NUCLEOTIDE SEQUENCE [LARGE SCALE GENOMIC DNA]</scope>
    <source>
        <strain evidence="3">CCUG 53270</strain>
    </source>
</reference>
<evidence type="ECO:0000259" key="1">
    <source>
        <dbReference type="Pfam" id="PF00535"/>
    </source>
</evidence>
<dbReference type="PANTHER" id="PTHR43630">
    <property type="entry name" value="POLY-BETA-1,6-N-ACETYL-D-GLUCOSAMINE SYNTHASE"/>
    <property type="match status" value="1"/>
</dbReference>
<dbReference type="SMART" id="SM00028">
    <property type="entry name" value="TPR"/>
    <property type="match status" value="4"/>
</dbReference>
<dbReference type="RefSeq" id="WP_345593694.1">
    <property type="nucleotide sequence ID" value="NZ_BAABJG010000047.1"/>
</dbReference>
<dbReference type="InterPro" id="IPR029044">
    <property type="entry name" value="Nucleotide-diphossugar_trans"/>
</dbReference>
<dbReference type="PANTHER" id="PTHR43630:SF2">
    <property type="entry name" value="GLYCOSYLTRANSFERASE"/>
    <property type="match status" value="1"/>
</dbReference>
<dbReference type="InterPro" id="IPR001173">
    <property type="entry name" value="Glyco_trans_2-like"/>
</dbReference>
<dbReference type="CDD" id="cd02511">
    <property type="entry name" value="Beta4Glucosyltransferase"/>
    <property type="match status" value="1"/>
</dbReference>
<keyword evidence="2" id="KW-0328">Glycosyltransferase</keyword>
<dbReference type="InterPro" id="IPR019734">
    <property type="entry name" value="TPR_rpt"/>
</dbReference>
<dbReference type="SUPFAM" id="SSF48452">
    <property type="entry name" value="TPR-like"/>
    <property type="match status" value="1"/>
</dbReference>
<dbReference type="SUPFAM" id="SSF53448">
    <property type="entry name" value="Nucleotide-diphospho-sugar transferases"/>
    <property type="match status" value="1"/>
</dbReference>
<evidence type="ECO:0000313" key="3">
    <source>
        <dbReference type="Proteomes" id="UP001597180"/>
    </source>
</evidence>
<dbReference type="Pfam" id="PF00535">
    <property type="entry name" value="Glycos_transf_2"/>
    <property type="match status" value="1"/>
</dbReference>
<dbReference type="EC" id="2.4.-.-" evidence="2"/>
<name>A0ABW3UGI5_9BACL</name>
<dbReference type="GO" id="GO:0016757">
    <property type="term" value="F:glycosyltransferase activity"/>
    <property type="evidence" value="ECO:0007669"/>
    <property type="project" value="UniProtKB-KW"/>
</dbReference>
<protein>
    <submittedName>
        <fullName evidence="2">Glycosyltransferase</fullName>
        <ecNumber evidence="2">2.4.-.-</ecNumber>
    </submittedName>
</protein>
<accession>A0ABW3UGI5</accession>